<evidence type="ECO:0000256" key="4">
    <source>
        <dbReference type="ARBA" id="ARBA00023125"/>
    </source>
</evidence>
<keyword evidence="3" id="KW-0805">Transcription regulation</keyword>
<keyword evidence="2" id="KW-0677">Repeat</keyword>
<dbReference type="GO" id="GO:0005634">
    <property type="term" value="C:nucleus"/>
    <property type="evidence" value="ECO:0007669"/>
    <property type="project" value="UniProtKB-SubCell"/>
</dbReference>
<dbReference type="InterPro" id="IPR001005">
    <property type="entry name" value="SANT/Myb"/>
</dbReference>
<evidence type="ECO:0000313" key="10">
    <source>
        <dbReference type="EMBL" id="QTO65850.1"/>
    </source>
</evidence>
<dbReference type="CDD" id="cd00167">
    <property type="entry name" value="SANT"/>
    <property type="match status" value="2"/>
</dbReference>
<feature type="domain" description="HTH myb-type" evidence="9">
    <location>
        <begin position="12"/>
        <end position="60"/>
    </location>
</feature>
<accession>A0A8A8GRZ3</accession>
<sequence>MGRKSDSCEGFNKGAWTANEDILLINYINIHGEGKWTTVPCKAGLKRSGKSCRLRWLNYLRPNVKRGNFSEEENDLIVRLHKLLGNRWSLIAGRLPGRTDNDIKNYWNTNLGKKAKELSAMKKLSASNSLMPSQATNKTNVIRTKAIRCNKLASPLFLQSLSTSRQKIPTKALVAQESKANAVNEVPESSKICPNFEEEVFQEEDNMVVNYGSFNDDDNIVAFPDQALMEFERWMLNDEGVDYLPHDHDDDQIKSLISLFDMGGEF</sequence>
<evidence type="ECO:0000259" key="9">
    <source>
        <dbReference type="PROSITE" id="PS51294"/>
    </source>
</evidence>
<comment type="subcellular location">
    <subcellularLocation>
        <location evidence="1">Nucleus</location>
    </subcellularLocation>
</comment>
<reference evidence="10" key="1">
    <citation type="journal article" date="2021" name="Front. Plant Sci.">
        <title>Evolution of the subgroup 6 R2R3-MYB genes and their contribution to floral color in the perianth-bearing Piperales.</title>
        <authorList>
            <person name="Munoz-Gomez S."/>
            <person name="Suarez Baron H."/>
            <person name="Alzate J.F."/>
            <person name="Gonzalez F."/>
            <person name="Pabon Mora N."/>
        </authorList>
    </citation>
    <scope>NUCLEOTIDE SEQUENCE</scope>
</reference>
<dbReference type="PROSITE" id="PS50090">
    <property type="entry name" value="MYB_LIKE"/>
    <property type="match status" value="2"/>
</dbReference>
<proteinExistence type="evidence at transcript level"/>
<dbReference type="SMART" id="SM00717">
    <property type="entry name" value="SANT"/>
    <property type="match status" value="2"/>
</dbReference>
<evidence type="ECO:0000256" key="1">
    <source>
        <dbReference type="ARBA" id="ARBA00004123"/>
    </source>
</evidence>
<evidence type="ECO:0000259" key="8">
    <source>
        <dbReference type="PROSITE" id="PS50090"/>
    </source>
</evidence>
<keyword evidence="4" id="KW-0238">DNA-binding</keyword>
<dbReference type="FunFam" id="1.10.10.60:FF:000218">
    <property type="entry name" value="Myb transcription factor"/>
    <property type="match status" value="1"/>
</dbReference>
<dbReference type="EMBL" id="MW788627">
    <property type="protein sequence ID" value="QTO65850.1"/>
    <property type="molecule type" value="mRNA"/>
</dbReference>
<feature type="domain" description="HTH myb-type" evidence="9">
    <location>
        <begin position="61"/>
        <end position="115"/>
    </location>
</feature>
<dbReference type="InterPro" id="IPR017930">
    <property type="entry name" value="Myb_dom"/>
</dbReference>
<feature type="domain" description="Myb-like" evidence="8">
    <location>
        <begin position="61"/>
        <end position="111"/>
    </location>
</feature>
<dbReference type="PROSITE" id="PS51294">
    <property type="entry name" value="HTH_MYB"/>
    <property type="match status" value="2"/>
</dbReference>
<dbReference type="GO" id="GO:0003677">
    <property type="term" value="F:DNA binding"/>
    <property type="evidence" value="ECO:0007669"/>
    <property type="project" value="UniProtKB-KW"/>
</dbReference>
<evidence type="ECO:0000256" key="7">
    <source>
        <dbReference type="ARBA" id="ARBA00023242"/>
    </source>
</evidence>
<evidence type="ECO:0000256" key="6">
    <source>
        <dbReference type="ARBA" id="ARBA00023163"/>
    </source>
</evidence>
<keyword evidence="6" id="KW-0804">Transcription</keyword>
<dbReference type="Gene3D" id="1.10.10.60">
    <property type="entry name" value="Homeodomain-like"/>
    <property type="match status" value="2"/>
</dbReference>
<dbReference type="SUPFAM" id="SSF46689">
    <property type="entry name" value="Homeodomain-like"/>
    <property type="match status" value="1"/>
</dbReference>
<organism evidence="10">
    <name type="scientific">Masdevallia coccinea</name>
    <dbReference type="NCBI Taxonomy" id="125431"/>
    <lineage>
        <taxon>Eukaryota</taxon>
        <taxon>Viridiplantae</taxon>
        <taxon>Streptophyta</taxon>
        <taxon>Embryophyta</taxon>
        <taxon>Tracheophyta</taxon>
        <taxon>Spermatophyta</taxon>
        <taxon>Magnoliopsida</taxon>
        <taxon>Liliopsida</taxon>
        <taxon>Asparagales</taxon>
        <taxon>Orchidaceae</taxon>
        <taxon>Epidendroideae</taxon>
        <taxon>Epidendreae</taxon>
        <taxon>Pleurothallidinae</taxon>
        <taxon>Masdevallia</taxon>
    </lineage>
</organism>
<keyword evidence="7" id="KW-0539">Nucleus</keyword>
<name>A0A8A8GRZ3_9ASPA</name>
<dbReference type="PANTHER" id="PTHR47999">
    <property type="entry name" value="TRANSCRIPTION FACTOR MYB8-RELATED-RELATED"/>
    <property type="match status" value="1"/>
</dbReference>
<evidence type="ECO:0000256" key="2">
    <source>
        <dbReference type="ARBA" id="ARBA00022737"/>
    </source>
</evidence>
<keyword evidence="5" id="KW-0010">Activator</keyword>
<evidence type="ECO:0000256" key="3">
    <source>
        <dbReference type="ARBA" id="ARBA00023015"/>
    </source>
</evidence>
<evidence type="ECO:0000256" key="5">
    <source>
        <dbReference type="ARBA" id="ARBA00023159"/>
    </source>
</evidence>
<protein>
    <submittedName>
        <fullName evidence="10">R2R3MYB</fullName>
    </submittedName>
</protein>
<dbReference type="InterPro" id="IPR015495">
    <property type="entry name" value="Myb_TF_plants"/>
</dbReference>
<dbReference type="PANTHER" id="PTHR47999:SF96">
    <property type="entry name" value="TRANSCRIPTION REPRESSOR MYB6-LIKE"/>
    <property type="match status" value="1"/>
</dbReference>
<dbReference type="AlphaFoldDB" id="A0A8A8GRZ3"/>
<feature type="domain" description="Myb-like" evidence="8">
    <location>
        <begin position="8"/>
        <end position="60"/>
    </location>
</feature>
<dbReference type="Pfam" id="PF00249">
    <property type="entry name" value="Myb_DNA-binding"/>
    <property type="match status" value="2"/>
</dbReference>
<gene>
    <name evidence="10" type="primary">MYB114L_a</name>
</gene>
<dbReference type="InterPro" id="IPR009057">
    <property type="entry name" value="Homeodomain-like_sf"/>
</dbReference>